<dbReference type="GO" id="GO:0015095">
    <property type="term" value="F:magnesium ion transmembrane transporter activity"/>
    <property type="evidence" value="ECO:0007669"/>
    <property type="project" value="TreeGrafter"/>
</dbReference>
<evidence type="ECO:0000256" key="4">
    <source>
        <dbReference type="ARBA" id="ARBA00023136"/>
    </source>
</evidence>
<dbReference type="OrthoDB" id="5430750at2759"/>
<evidence type="ECO:0000256" key="3">
    <source>
        <dbReference type="ARBA" id="ARBA00022989"/>
    </source>
</evidence>
<name>A0A9P8YGB0_9PEZI</name>
<feature type="compositionally biased region" description="Basic and acidic residues" evidence="5">
    <location>
        <begin position="328"/>
        <end position="338"/>
    </location>
</feature>
<dbReference type="GO" id="GO:0050897">
    <property type="term" value="F:cobalt ion binding"/>
    <property type="evidence" value="ECO:0007669"/>
    <property type="project" value="TreeGrafter"/>
</dbReference>
<dbReference type="InterPro" id="IPR002523">
    <property type="entry name" value="MgTranspt_CorA/ZnTranspt_ZntB"/>
</dbReference>
<dbReference type="Pfam" id="PF01544">
    <property type="entry name" value="CorA"/>
    <property type="match status" value="1"/>
</dbReference>
<proteinExistence type="predicted"/>
<protein>
    <recommendedName>
        <fullName evidence="9">Mg2+ transporter protein</fullName>
    </recommendedName>
</protein>
<dbReference type="PANTHER" id="PTHR46494">
    <property type="entry name" value="CORA FAMILY METAL ION TRANSPORTER (EUROFUNG)"/>
    <property type="match status" value="1"/>
</dbReference>
<dbReference type="SUPFAM" id="SSF144083">
    <property type="entry name" value="Magnesium transport protein CorA, transmembrane region"/>
    <property type="match status" value="1"/>
</dbReference>
<comment type="caution">
    <text evidence="7">The sequence shown here is derived from an EMBL/GenBank/DDBJ whole genome shotgun (WGS) entry which is preliminary data.</text>
</comment>
<evidence type="ECO:0000256" key="5">
    <source>
        <dbReference type="SAM" id="MobiDB-lite"/>
    </source>
</evidence>
<organism evidence="7 8">
    <name type="scientific">Microdochium trichocladiopsis</name>
    <dbReference type="NCBI Taxonomy" id="1682393"/>
    <lineage>
        <taxon>Eukaryota</taxon>
        <taxon>Fungi</taxon>
        <taxon>Dikarya</taxon>
        <taxon>Ascomycota</taxon>
        <taxon>Pezizomycotina</taxon>
        <taxon>Sordariomycetes</taxon>
        <taxon>Xylariomycetidae</taxon>
        <taxon>Xylariales</taxon>
        <taxon>Microdochiaceae</taxon>
        <taxon>Microdochium</taxon>
    </lineage>
</organism>
<dbReference type="Proteomes" id="UP000756346">
    <property type="component" value="Unassembled WGS sequence"/>
</dbReference>
<keyword evidence="8" id="KW-1185">Reference proteome</keyword>
<dbReference type="GO" id="GO:0000287">
    <property type="term" value="F:magnesium ion binding"/>
    <property type="evidence" value="ECO:0007669"/>
    <property type="project" value="TreeGrafter"/>
</dbReference>
<evidence type="ECO:0000313" key="7">
    <source>
        <dbReference type="EMBL" id="KAH7037418.1"/>
    </source>
</evidence>
<dbReference type="InterPro" id="IPR045863">
    <property type="entry name" value="CorA_TM1_TM2"/>
</dbReference>
<accession>A0A9P8YGB0</accession>
<dbReference type="GO" id="GO:0005886">
    <property type="term" value="C:plasma membrane"/>
    <property type="evidence" value="ECO:0007669"/>
    <property type="project" value="UniProtKB-SubCell"/>
</dbReference>
<dbReference type="GeneID" id="70192717"/>
<comment type="subcellular location">
    <subcellularLocation>
        <location evidence="1">Cell membrane</location>
        <topology evidence="1">Multi-pass membrane protein</topology>
    </subcellularLocation>
</comment>
<evidence type="ECO:0000256" key="6">
    <source>
        <dbReference type="SAM" id="Phobius"/>
    </source>
</evidence>
<evidence type="ECO:0000313" key="8">
    <source>
        <dbReference type="Proteomes" id="UP000756346"/>
    </source>
</evidence>
<dbReference type="GO" id="GO:0015087">
    <property type="term" value="F:cobalt ion transmembrane transporter activity"/>
    <property type="evidence" value="ECO:0007669"/>
    <property type="project" value="TreeGrafter"/>
</dbReference>
<dbReference type="Gene3D" id="1.20.58.340">
    <property type="entry name" value="Magnesium transport protein CorA, transmembrane region"/>
    <property type="match status" value="1"/>
</dbReference>
<keyword evidence="3 6" id="KW-1133">Transmembrane helix</keyword>
<evidence type="ECO:0008006" key="9">
    <source>
        <dbReference type="Google" id="ProtNLM"/>
    </source>
</evidence>
<evidence type="ECO:0000256" key="2">
    <source>
        <dbReference type="ARBA" id="ARBA00022692"/>
    </source>
</evidence>
<sequence length="356" mass="41616">MHAYMLAWLRDVMKNMTVKNIVYFATDRKRAPSKQLRHINERILSLVDHAMIEIAVSSESSNRNGSFMLAPIEPHFLVAILASNIASRRIRTMSDQEVDVHRMYHQYTNYLHAQIRTRPRKNLFPHIIALEDELTCLQNVINWQLKFYNDLMQVLDPDSTREPTFKRKQQFSLEHVFLQRAIKKLMSRLRQVKEHREHTQLLHKQLRHAIEIQEETDHHAIWVFTFVTVLFLPLSFVTSFFGMNLDGIRDVEGGQYLFWVVAVPITSAVIGASLIYAYRWEQWVQAGRKRLENVVGYDVSDENVSGQTGWKRWYAQALGRAKIANDGDHELGLRRPPDRQQTGFSMIDDNFGASRL</sequence>
<feature type="region of interest" description="Disordered" evidence="5">
    <location>
        <begin position="328"/>
        <end position="356"/>
    </location>
</feature>
<dbReference type="RefSeq" id="XP_046016539.1">
    <property type="nucleotide sequence ID" value="XM_046163171.1"/>
</dbReference>
<gene>
    <name evidence="7" type="ORF">B0I36DRAFT_65840</name>
</gene>
<evidence type="ECO:0000256" key="1">
    <source>
        <dbReference type="ARBA" id="ARBA00004651"/>
    </source>
</evidence>
<keyword evidence="2 6" id="KW-0812">Transmembrane</keyword>
<reference evidence="7" key="1">
    <citation type="journal article" date="2021" name="Nat. Commun.">
        <title>Genetic determinants of endophytism in the Arabidopsis root mycobiome.</title>
        <authorList>
            <person name="Mesny F."/>
            <person name="Miyauchi S."/>
            <person name="Thiergart T."/>
            <person name="Pickel B."/>
            <person name="Atanasova L."/>
            <person name="Karlsson M."/>
            <person name="Huettel B."/>
            <person name="Barry K.W."/>
            <person name="Haridas S."/>
            <person name="Chen C."/>
            <person name="Bauer D."/>
            <person name="Andreopoulos W."/>
            <person name="Pangilinan J."/>
            <person name="LaButti K."/>
            <person name="Riley R."/>
            <person name="Lipzen A."/>
            <person name="Clum A."/>
            <person name="Drula E."/>
            <person name="Henrissat B."/>
            <person name="Kohler A."/>
            <person name="Grigoriev I.V."/>
            <person name="Martin F.M."/>
            <person name="Hacquard S."/>
        </authorList>
    </citation>
    <scope>NUCLEOTIDE SEQUENCE</scope>
    <source>
        <strain evidence="7">MPI-CAGE-CH-0230</strain>
    </source>
</reference>
<dbReference type="AlphaFoldDB" id="A0A9P8YGB0"/>
<feature type="transmembrane region" description="Helical" evidence="6">
    <location>
        <begin position="220"/>
        <end position="244"/>
    </location>
</feature>
<dbReference type="PANTHER" id="PTHR46494:SF1">
    <property type="entry name" value="CORA FAMILY METAL ION TRANSPORTER (EUROFUNG)"/>
    <property type="match status" value="1"/>
</dbReference>
<dbReference type="EMBL" id="JAGTJQ010000002">
    <property type="protein sequence ID" value="KAH7037418.1"/>
    <property type="molecule type" value="Genomic_DNA"/>
</dbReference>
<feature type="transmembrane region" description="Helical" evidence="6">
    <location>
        <begin position="256"/>
        <end position="278"/>
    </location>
</feature>
<keyword evidence="4 6" id="KW-0472">Membrane</keyword>